<protein>
    <submittedName>
        <fullName evidence="2">Uncharacterized protein</fullName>
    </submittedName>
</protein>
<sequence>MYYFINRYFQHLVCFYPQMERSETVCCYCGVSYLIFHEFHQLHTQLAQLKGELQDLREAAQREKAQREALELDLSGTLNPKATAEYSECLESFRRFLVSGSNSVNLAKNLTLLSHIMPVCS</sequence>
<dbReference type="GeneTree" id="ENSGT01120000271951"/>
<evidence type="ECO:0000313" key="2">
    <source>
        <dbReference type="Ensembl" id="ENSACIP00000016195.1"/>
    </source>
</evidence>
<organism evidence="2 3">
    <name type="scientific">Amphilophus citrinellus</name>
    <name type="common">Midas cichlid</name>
    <name type="synonym">Cichlasoma citrinellum</name>
    <dbReference type="NCBI Taxonomy" id="61819"/>
    <lineage>
        <taxon>Eukaryota</taxon>
        <taxon>Metazoa</taxon>
        <taxon>Chordata</taxon>
        <taxon>Craniata</taxon>
        <taxon>Vertebrata</taxon>
        <taxon>Euteleostomi</taxon>
        <taxon>Actinopterygii</taxon>
        <taxon>Neopterygii</taxon>
        <taxon>Teleostei</taxon>
        <taxon>Neoteleostei</taxon>
        <taxon>Acanthomorphata</taxon>
        <taxon>Ovalentaria</taxon>
        <taxon>Cichlomorphae</taxon>
        <taxon>Cichliformes</taxon>
        <taxon>Cichlidae</taxon>
        <taxon>New World cichlids</taxon>
        <taxon>Cichlasomatinae</taxon>
        <taxon>Heroini</taxon>
        <taxon>Amphilophus</taxon>
    </lineage>
</organism>
<dbReference type="Ensembl" id="ENSACIT00000016625.1">
    <property type="protein sequence ID" value="ENSACIP00000016195.1"/>
    <property type="gene ID" value="ENSACIG00000012602.1"/>
</dbReference>
<dbReference type="AlphaFoldDB" id="A0A3Q0S714"/>
<keyword evidence="3" id="KW-1185">Reference proteome</keyword>
<feature type="coiled-coil region" evidence="1">
    <location>
        <begin position="39"/>
        <end position="73"/>
    </location>
</feature>
<name>A0A3Q0S714_AMPCI</name>
<evidence type="ECO:0000313" key="3">
    <source>
        <dbReference type="Proteomes" id="UP000261340"/>
    </source>
</evidence>
<keyword evidence="1" id="KW-0175">Coiled coil</keyword>
<proteinExistence type="predicted"/>
<reference evidence="2" key="1">
    <citation type="submission" date="2025-08" db="UniProtKB">
        <authorList>
            <consortium name="Ensembl"/>
        </authorList>
    </citation>
    <scope>IDENTIFICATION</scope>
</reference>
<dbReference type="Proteomes" id="UP000261340">
    <property type="component" value="Unplaced"/>
</dbReference>
<dbReference type="STRING" id="61819.ENSACIP00000016195"/>
<evidence type="ECO:0000256" key="1">
    <source>
        <dbReference type="SAM" id="Coils"/>
    </source>
</evidence>
<accession>A0A3Q0S714</accession>
<reference evidence="2" key="2">
    <citation type="submission" date="2025-09" db="UniProtKB">
        <authorList>
            <consortium name="Ensembl"/>
        </authorList>
    </citation>
    <scope>IDENTIFICATION</scope>
</reference>